<dbReference type="NCBIfam" id="TIGR02862">
    <property type="entry name" value="spore_BofA"/>
    <property type="match status" value="1"/>
</dbReference>
<evidence type="ECO:0008006" key="4">
    <source>
        <dbReference type="Google" id="ProtNLM"/>
    </source>
</evidence>
<feature type="transmembrane region" description="Helical" evidence="1">
    <location>
        <begin position="34"/>
        <end position="55"/>
    </location>
</feature>
<proteinExistence type="predicted"/>
<dbReference type="RefSeq" id="WP_156204358.1">
    <property type="nucleotide sequence ID" value="NZ_CP046457.1"/>
</dbReference>
<evidence type="ECO:0000256" key="1">
    <source>
        <dbReference type="SAM" id="Phobius"/>
    </source>
</evidence>
<accession>A0A6I6DI62</accession>
<reference evidence="3" key="1">
    <citation type="journal article" date="2019" name="Microbiology">
        <title>Complete Genome Sequence of an Uncultured Bacterium of the Candidate Phylum Bipolaricaulota.</title>
        <authorList>
            <person name="Kadnikov V.V."/>
            <person name="Mardanov A.V."/>
            <person name="Beletsky A.V."/>
            <person name="Frank Y.A."/>
            <person name="Karnachuk O.V."/>
            <person name="Ravin N.V."/>
        </authorList>
    </citation>
    <scope>NUCLEOTIDE SEQUENCE [LARGE SCALE GENOMIC DNA]</scope>
</reference>
<feature type="transmembrane region" description="Helical" evidence="1">
    <location>
        <begin position="61"/>
        <end position="87"/>
    </location>
</feature>
<dbReference type="Proteomes" id="UP000426444">
    <property type="component" value="Chromosome"/>
</dbReference>
<evidence type="ECO:0000313" key="2">
    <source>
        <dbReference type="EMBL" id="QGU00594.1"/>
    </source>
</evidence>
<organism evidence="2 3">
    <name type="scientific">Candidatus Syntrophocurvum alkaliphilum</name>
    <dbReference type="NCBI Taxonomy" id="2293317"/>
    <lineage>
        <taxon>Bacteria</taxon>
        <taxon>Bacillati</taxon>
        <taxon>Bacillota</taxon>
        <taxon>Clostridia</taxon>
        <taxon>Eubacteriales</taxon>
        <taxon>Syntrophomonadaceae</taxon>
        <taxon>Candidatus Syntrophocurvum</taxon>
    </lineage>
</organism>
<dbReference type="OrthoDB" id="1699162at2"/>
<name>A0A6I6DI62_9FIRM</name>
<dbReference type="InterPro" id="IPR010001">
    <property type="entry name" value="BofA"/>
</dbReference>
<dbReference type="EMBL" id="CP046457">
    <property type="protein sequence ID" value="QGU00594.1"/>
    <property type="molecule type" value="Genomic_DNA"/>
</dbReference>
<feature type="transmembrane region" description="Helical" evidence="1">
    <location>
        <begin position="6"/>
        <end position="25"/>
    </location>
</feature>
<keyword evidence="1" id="KW-0812">Transmembrane</keyword>
<dbReference type="KEGG" id="salq:SYNTR_2000"/>
<dbReference type="Pfam" id="PF07441">
    <property type="entry name" value="BofA"/>
    <property type="match status" value="1"/>
</dbReference>
<keyword evidence="1" id="KW-0472">Membrane</keyword>
<protein>
    <recommendedName>
        <fullName evidence="4">Inhibitor of pro-sigmaK processing BofA</fullName>
    </recommendedName>
</protein>
<dbReference type="AlphaFoldDB" id="A0A6I6DI62"/>
<evidence type="ECO:0000313" key="3">
    <source>
        <dbReference type="Proteomes" id="UP000426444"/>
    </source>
</evidence>
<gene>
    <name evidence="2" type="ORF">SYNTR_2000</name>
</gene>
<keyword evidence="1" id="KW-1133">Transmembrane helix</keyword>
<sequence length="88" mass="9849">METLNIIIAALFLLVIIYIVAQVIMKPIKLLWKVLLNSAIGLVLLIITNYMGAYFDFNIPINLITILIAGFLGIPGIFLLICFQLLIM</sequence>
<keyword evidence="3" id="KW-1185">Reference proteome</keyword>